<keyword evidence="2" id="KW-0442">Lipid degradation</keyword>
<name>A0A448YJP6_BRENA</name>
<comment type="similarity">
    <text evidence="1">Belongs to the putative lipase ROG1 family.</text>
</comment>
<feature type="transmembrane region" description="Helical" evidence="3">
    <location>
        <begin position="326"/>
        <end position="346"/>
    </location>
</feature>
<evidence type="ECO:0000313" key="5">
    <source>
        <dbReference type="EMBL" id="VEU21165.1"/>
    </source>
</evidence>
<dbReference type="SUPFAM" id="SSF53474">
    <property type="entry name" value="alpha/beta-Hydrolases"/>
    <property type="match status" value="1"/>
</dbReference>
<dbReference type="PANTHER" id="PTHR12482">
    <property type="entry name" value="LIPASE ROG1-RELATED-RELATED"/>
    <property type="match status" value="1"/>
</dbReference>
<proteinExistence type="inferred from homology"/>
<keyword evidence="3" id="KW-1133">Transmembrane helix</keyword>
<keyword evidence="6" id="KW-1185">Reference proteome</keyword>
<evidence type="ECO:0000256" key="3">
    <source>
        <dbReference type="SAM" id="Phobius"/>
    </source>
</evidence>
<dbReference type="InterPro" id="IPR044294">
    <property type="entry name" value="Lipase-like"/>
</dbReference>
<evidence type="ECO:0000256" key="1">
    <source>
        <dbReference type="ARBA" id="ARBA00007920"/>
    </source>
</evidence>
<dbReference type="PANTHER" id="PTHR12482:SF65">
    <property type="entry name" value="ESTERASE, PUTATIVE (AFU_ORTHOLOGUE AFUA_3G12320)-RELATED"/>
    <property type="match status" value="1"/>
</dbReference>
<reference evidence="5 6" key="1">
    <citation type="submission" date="2018-12" db="EMBL/GenBank/DDBJ databases">
        <authorList>
            <person name="Tiukova I."/>
            <person name="Dainat J."/>
        </authorList>
    </citation>
    <scope>NUCLEOTIDE SEQUENCE [LARGE SCALE GENOMIC DNA]</scope>
</reference>
<evidence type="ECO:0000256" key="2">
    <source>
        <dbReference type="ARBA" id="ARBA00022963"/>
    </source>
</evidence>
<dbReference type="EMBL" id="CAACVR010000010">
    <property type="protein sequence ID" value="VEU21165.1"/>
    <property type="molecule type" value="Genomic_DNA"/>
</dbReference>
<accession>A0A448YJP6</accession>
<dbReference type="Proteomes" id="UP000290900">
    <property type="component" value="Unassembled WGS sequence"/>
</dbReference>
<dbReference type="InterPro" id="IPR029058">
    <property type="entry name" value="AB_hydrolase_fold"/>
</dbReference>
<dbReference type="AlphaFoldDB" id="A0A448YJP6"/>
<evidence type="ECO:0000259" key="4">
    <source>
        <dbReference type="Pfam" id="PF05057"/>
    </source>
</evidence>
<dbReference type="InParanoid" id="A0A448YJP6"/>
<dbReference type="GO" id="GO:0016042">
    <property type="term" value="P:lipid catabolic process"/>
    <property type="evidence" value="ECO:0007669"/>
    <property type="project" value="UniProtKB-KW"/>
</dbReference>
<keyword evidence="2" id="KW-0443">Lipid metabolism</keyword>
<dbReference type="Pfam" id="PF05057">
    <property type="entry name" value="DUF676"/>
    <property type="match status" value="1"/>
</dbReference>
<evidence type="ECO:0000313" key="6">
    <source>
        <dbReference type="Proteomes" id="UP000290900"/>
    </source>
</evidence>
<feature type="domain" description="DUF676" evidence="4">
    <location>
        <begin position="2"/>
        <end position="208"/>
    </location>
</feature>
<dbReference type="GO" id="GO:0005811">
    <property type="term" value="C:lipid droplet"/>
    <property type="evidence" value="ECO:0007669"/>
    <property type="project" value="TreeGrafter"/>
</dbReference>
<dbReference type="GO" id="GO:0004622">
    <property type="term" value="F:phosphatidylcholine lysophospholipase activity"/>
    <property type="evidence" value="ECO:0007669"/>
    <property type="project" value="TreeGrafter"/>
</dbReference>
<dbReference type="OrthoDB" id="273452at2759"/>
<keyword evidence="3" id="KW-0812">Transmembrane</keyword>
<keyword evidence="3" id="KW-0472">Membrane</keyword>
<gene>
    <name evidence="5" type="ORF">BRENAR_LOCUS1900</name>
</gene>
<organism evidence="5 6">
    <name type="scientific">Brettanomyces naardenensis</name>
    <name type="common">Yeast</name>
    <dbReference type="NCBI Taxonomy" id="13370"/>
    <lineage>
        <taxon>Eukaryota</taxon>
        <taxon>Fungi</taxon>
        <taxon>Dikarya</taxon>
        <taxon>Ascomycota</taxon>
        <taxon>Saccharomycotina</taxon>
        <taxon>Pichiomycetes</taxon>
        <taxon>Pichiales</taxon>
        <taxon>Pichiaceae</taxon>
        <taxon>Brettanomyces</taxon>
    </lineage>
</organism>
<protein>
    <submittedName>
        <fullName evidence="5">DEKNAAC102096</fullName>
    </submittedName>
</protein>
<dbReference type="GO" id="GO:0047372">
    <property type="term" value="F:monoacylglycerol lipase activity"/>
    <property type="evidence" value="ECO:0007669"/>
    <property type="project" value="TreeGrafter"/>
</dbReference>
<dbReference type="Gene3D" id="3.40.50.1820">
    <property type="entry name" value="alpha/beta hydrolase"/>
    <property type="match status" value="1"/>
</dbReference>
<sequence>MDECHLVVLCHGLWGVSDHFNYLENALNNTVKLKGELSKDQPCKVIFYRTTSNERYRTYDGIDLCGTRVAEEIVDETQRLLANGHTVTRFSIIGYSLGGLIARYVIGVLEYKGYFKEVERVNFTSFCSPHVGVLTPGTSISVKFFNWFVPQLLGTSGQQMFLKDNVFRNRKDERRTPLLSLMASPKSIFYRSLQSFEHLALYSNIRSDIRTSWWTSGISYINPFEILDKNPNVRIDDQGFMTFESGSKFELKYLDHYAPIILDVNKQIKFTGLAEYSMTAASSTTSKLNQMVHEDMPDDNSANQDSESLSTVFSTLDNYFVRKFKWVIMLFRVCVYLPMWLTWFILNNLVQVSQSTFRILRESSKLKYLIDFYNLSDPLPGPVHARRISESYSKGFSWFENDLHDQGDYFLDSVFDAVTSSDPKAMESVFSEKQDKSGGNVSLTTTLSHLCSIPIDDIMEDEQDLKSLDGTKQEAYNYFQILQRLRLGLSKNQREIVKNLSKLNWQKFPIYITTTNATHAAAIVRHEDPNFKQGETVVRHYCEEVFRS</sequence>
<dbReference type="InterPro" id="IPR007751">
    <property type="entry name" value="DUF676_lipase-like"/>
</dbReference>